<proteinExistence type="predicted"/>
<feature type="transmembrane region" description="Helical" evidence="1">
    <location>
        <begin position="155"/>
        <end position="175"/>
    </location>
</feature>
<keyword evidence="4" id="KW-1185">Reference proteome</keyword>
<dbReference type="AlphaFoldDB" id="A0A2C9D139"/>
<dbReference type="PANTHER" id="PTHR22911:SF135">
    <property type="entry name" value="BLR4310 PROTEIN"/>
    <property type="match status" value="1"/>
</dbReference>
<dbReference type="InterPro" id="IPR000620">
    <property type="entry name" value="EamA_dom"/>
</dbReference>
<dbReference type="RefSeq" id="WP_099554115.1">
    <property type="nucleotide sequence ID" value="NZ_LT960614.1"/>
</dbReference>
<accession>A0A2C9D139</accession>
<feature type="transmembrane region" description="Helical" evidence="1">
    <location>
        <begin position="215"/>
        <end position="232"/>
    </location>
</feature>
<keyword evidence="1" id="KW-1133">Transmembrane helix</keyword>
<sequence length="305" mass="32181">MTITAAAPRHRDAILLGILLMLVGDFMFALNDALGKWLVGSYGVGQVLFLRSLAGVAVILPMVLKAGPTSVLRLERPRLQVARAVLSTAEIVLFYAAVASLPLAYVMTIYLSAPIWVAALSPLMLGEAVGWRRWSAIVVGFGGVIVALQPSADTFSLATLLALAGSLAFALMIILSRQLRATPDVAIVFWQTVGALAAGIVLVPFDWAPASGRDIALMGLLGVVALLAHLLINRSLKLAPAAAVAPIQYTLLVWAVVFGYFIFGDVPQLSTAVGAAIIVAAGLFIFERQKKKGTLTKETVKTPPG</sequence>
<dbReference type="EMBL" id="LT960614">
    <property type="protein sequence ID" value="SON54087.1"/>
    <property type="molecule type" value="Genomic_DNA"/>
</dbReference>
<keyword evidence="1" id="KW-0812">Transmembrane</keyword>
<dbReference type="InterPro" id="IPR037185">
    <property type="entry name" value="EmrE-like"/>
</dbReference>
<feature type="domain" description="EamA" evidence="2">
    <location>
        <begin position="158"/>
        <end position="285"/>
    </location>
</feature>
<dbReference type="PANTHER" id="PTHR22911">
    <property type="entry name" value="ACYL-MALONYL CONDENSING ENZYME-RELATED"/>
    <property type="match status" value="1"/>
</dbReference>
<feature type="domain" description="EamA" evidence="2">
    <location>
        <begin position="16"/>
        <end position="147"/>
    </location>
</feature>
<feature type="transmembrane region" description="Helical" evidence="1">
    <location>
        <begin position="187"/>
        <end position="209"/>
    </location>
</feature>
<feature type="transmembrane region" description="Helical" evidence="1">
    <location>
        <begin position="12"/>
        <end position="30"/>
    </location>
</feature>
<feature type="transmembrane region" description="Helical" evidence="1">
    <location>
        <begin position="131"/>
        <end position="149"/>
    </location>
</feature>
<dbReference type="Pfam" id="PF00892">
    <property type="entry name" value="EamA"/>
    <property type="match status" value="2"/>
</dbReference>
<dbReference type="GO" id="GO:0016020">
    <property type="term" value="C:membrane"/>
    <property type="evidence" value="ECO:0007669"/>
    <property type="project" value="InterPro"/>
</dbReference>
<evidence type="ECO:0000256" key="1">
    <source>
        <dbReference type="SAM" id="Phobius"/>
    </source>
</evidence>
<feature type="transmembrane region" description="Helical" evidence="1">
    <location>
        <begin position="244"/>
        <end position="263"/>
    </location>
</feature>
<dbReference type="KEGG" id="hdi:HDIA_0546"/>
<name>A0A2C9D139_9HYPH</name>
<reference evidence="4" key="1">
    <citation type="submission" date="2017-09" db="EMBL/GenBank/DDBJ databases">
        <title>Genome sequence of Nannocystis excedens DSM 71.</title>
        <authorList>
            <person name="Blom J."/>
        </authorList>
    </citation>
    <scope>NUCLEOTIDE SEQUENCE [LARGE SCALE GENOMIC DNA]</scope>
    <source>
        <strain evidence="4">type strain: E19</strain>
    </source>
</reference>
<dbReference type="SUPFAM" id="SSF103481">
    <property type="entry name" value="Multidrug resistance efflux transporter EmrE"/>
    <property type="match status" value="2"/>
</dbReference>
<dbReference type="Proteomes" id="UP000223606">
    <property type="component" value="Chromosome 1"/>
</dbReference>
<dbReference type="OrthoDB" id="7818056at2"/>
<feature type="transmembrane region" description="Helical" evidence="1">
    <location>
        <begin position="269"/>
        <end position="286"/>
    </location>
</feature>
<evidence type="ECO:0000313" key="3">
    <source>
        <dbReference type="EMBL" id="SON54087.1"/>
    </source>
</evidence>
<evidence type="ECO:0000259" key="2">
    <source>
        <dbReference type="Pfam" id="PF00892"/>
    </source>
</evidence>
<organism evidence="3 4">
    <name type="scientific">Hartmannibacter diazotrophicus</name>
    <dbReference type="NCBI Taxonomy" id="1482074"/>
    <lineage>
        <taxon>Bacteria</taxon>
        <taxon>Pseudomonadati</taxon>
        <taxon>Pseudomonadota</taxon>
        <taxon>Alphaproteobacteria</taxon>
        <taxon>Hyphomicrobiales</taxon>
        <taxon>Pleomorphomonadaceae</taxon>
        <taxon>Hartmannibacter</taxon>
    </lineage>
</organism>
<gene>
    <name evidence="3" type="ORF">HDIA_0546</name>
</gene>
<keyword evidence="1" id="KW-0472">Membrane</keyword>
<feature type="transmembrane region" description="Helical" evidence="1">
    <location>
        <begin position="104"/>
        <end position="124"/>
    </location>
</feature>
<evidence type="ECO:0000313" key="4">
    <source>
        <dbReference type="Proteomes" id="UP000223606"/>
    </source>
</evidence>
<protein>
    <submittedName>
        <fullName evidence="3">Carboxylate/amino acid/amine transporter</fullName>
    </submittedName>
</protein>